<protein>
    <submittedName>
        <fullName evidence="1">Uncharacterized protein</fullName>
    </submittedName>
</protein>
<dbReference type="Proteomes" id="UP000805649">
    <property type="component" value="Unassembled WGS sequence"/>
</dbReference>
<name>A0ACC3YD65_COLTU</name>
<dbReference type="EMBL" id="VUJX02000015">
    <property type="protein sequence ID" value="KAL0929747.1"/>
    <property type="molecule type" value="Genomic_DNA"/>
</dbReference>
<proteinExistence type="predicted"/>
<reference evidence="1 2" key="1">
    <citation type="journal article" date="2020" name="Phytopathology">
        <title>Genome Sequence Resources of Colletotrichum truncatum, C. plurivorum, C. musicola, and C. sojae: Four Species Pathogenic to Soybean (Glycine max).</title>
        <authorList>
            <person name="Rogerio F."/>
            <person name="Boufleur T.R."/>
            <person name="Ciampi-Guillardi M."/>
            <person name="Sukno S.A."/>
            <person name="Thon M.R."/>
            <person name="Massola Junior N.S."/>
            <person name="Baroncelli R."/>
        </authorList>
    </citation>
    <scope>NUCLEOTIDE SEQUENCE [LARGE SCALE GENOMIC DNA]</scope>
    <source>
        <strain evidence="1 2">CMES1059</strain>
    </source>
</reference>
<evidence type="ECO:0000313" key="1">
    <source>
        <dbReference type="EMBL" id="KAL0929747.1"/>
    </source>
</evidence>
<organism evidence="1 2">
    <name type="scientific">Colletotrichum truncatum</name>
    <name type="common">Anthracnose fungus</name>
    <name type="synonym">Colletotrichum capsici</name>
    <dbReference type="NCBI Taxonomy" id="5467"/>
    <lineage>
        <taxon>Eukaryota</taxon>
        <taxon>Fungi</taxon>
        <taxon>Dikarya</taxon>
        <taxon>Ascomycota</taxon>
        <taxon>Pezizomycotina</taxon>
        <taxon>Sordariomycetes</taxon>
        <taxon>Hypocreomycetidae</taxon>
        <taxon>Glomerellales</taxon>
        <taxon>Glomerellaceae</taxon>
        <taxon>Colletotrichum</taxon>
        <taxon>Colletotrichum truncatum species complex</taxon>
    </lineage>
</organism>
<comment type="caution">
    <text evidence="1">The sequence shown here is derived from an EMBL/GenBank/DDBJ whole genome shotgun (WGS) entry which is preliminary data.</text>
</comment>
<evidence type="ECO:0000313" key="2">
    <source>
        <dbReference type="Proteomes" id="UP000805649"/>
    </source>
</evidence>
<sequence>MTDSEPTEATSPVHDESLKEGLQGGSAGLKFLPVNQFVSPAESTRQRAYLSCDACRQRKTRCVPSGKDKDKRHPCQRCVADNKPCHFRNSRAVGVRRRTGSRKKLFQPASPIPSEGTDTNSTEPTVEPYGVTDIAATSEGTGPPFHPHATSLDSPRDPVLSGTLQSMEDVGLGSQSTSTASPKGNTTAAAQPTARRRIITTRLHDTADALDLLTLTAAGVQSETPHTATRGDGSDDQPYSTSACSAAISSESWPRATNETDWKKVILIKKGVLTKLEVIEYLDFYFNVLWPLRPIVHGFYSDRTRYALLAVEEPLLLTCLVTLASRYHTLQGPYGQIRSERIHWQAWKFLQKYLQSALWGSPLTRSPGAIVAMLLMIEWHSKSINNPLGLSDSDDYELFNVSGAGQNSTDSDADTLSSSTNRQRYGMTTLLEKLNIVAPAYRSNKMSW</sequence>
<gene>
    <name evidence="1" type="ORF">CTRU02_215390</name>
</gene>
<keyword evidence="2" id="KW-1185">Reference proteome</keyword>
<accession>A0ACC3YD65</accession>